<dbReference type="STRING" id="502025.Hoch_5255"/>
<accession>D0LXI5</accession>
<dbReference type="InterPro" id="IPR030395">
    <property type="entry name" value="GP_PDE_dom"/>
</dbReference>
<dbReference type="HOGENOM" id="CLU_030006_3_6_7"/>
<dbReference type="Gene3D" id="3.20.20.190">
    <property type="entry name" value="Phosphatidylinositol (PI) phosphodiesterase"/>
    <property type="match status" value="1"/>
</dbReference>
<dbReference type="GO" id="GO:0006629">
    <property type="term" value="P:lipid metabolic process"/>
    <property type="evidence" value="ECO:0007669"/>
    <property type="project" value="InterPro"/>
</dbReference>
<dbReference type="PROSITE" id="PS51704">
    <property type="entry name" value="GP_PDE"/>
    <property type="match status" value="1"/>
</dbReference>
<proteinExistence type="predicted"/>
<dbReference type="InterPro" id="IPR017946">
    <property type="entry name" value="PLC-like_Pdiesterase_TIM-brl"/>
</dbReference>
<protein>
    <submittedName>
        <fullName evidence="2">Glycerophosphoryl diester phosphodiesterase</fullName>
    </submittedName>
</protein>
<dbReference type="EMBL" id="CP001804">
    <property type="protein sequence ID" value="ACY17740.1"/>
    <property type="molecule type" value="Genomic_DNA"/>
</dbReference>
<dbReference type="GO" id="GO:0008081">
    <property type="term" value="F:phosphoric diester hydrolase activity"/>
    <property type="evidence" value="ECO:0007669"/>
    <property type="project" value="InterPro"/>
</dbReference>
<dbReference type="KEGG" id="hoh:Hoch_5255"/>
<feature type="domain" description="GP-PDE" evidence="1">
    <location>
        <begin position="10"/>
        <end position="258"/>
    </location>
</feature>
<name>D0LXI5_HALO1</name>
<evidence type="ECO:0000313" key="2">
    <source>
        <dbReference type="EMBL" id="ACY17740.1"/>
    </source>
</evidence>
<keyword evidence="3" id="KW-1185">Reference proteome</keyword>
<dbReference type="SUPFAM" id="SSF51695">
    <property type="entry name" value="PLC-like phosphodiesterases"/>
    <property type="match status" value="1"/>
</dbReference>
<reference evidence="2 3" key="1">
    <citation type="journal article" date="2010" name="Stand. Genomic Sci.">
        <title>Complete genome sequence of Haliangium ochraceum type strain (SMP-2).</title>
        <authorList>
            <consortium name="US DOE Joint Genome Institute (JGI-PGF)"/>
            <person name="Ivanova N."/>
            <person name="Daum C."/>
            <person name="Lang E."/>
            <person name="Abt B."/>
            <person name="Kopitz M."/>
            <person name="Saunders E."/>
            <person name="Lapidus A."/>
            <person name="Lucas S."/>
            <person name="Glavina Del Rio T."/>
            <person name="Nolan M."/>
            <person name="Tice H."/>
            <person name="Copeland A."/>
            <person name="Cheng J.F."/>
            <person name="Chen F."/>
            <person name="Bruce D."/>
            <person name="Goodwin L."/>
            <person name="Pitluck S."/>
            <person name="Mavromatis K."/>
            <person name="Pati A."/>
            <person name="Mikhailova N."/>
            <person name="Chen A."/>
            <person name="Palaniappan K."/>
            <person name="Land M."/>
            <person name="Hauser L."/>
            <person name="Chang Y.J."/>
            <person name="Jeffries C.D."/>
            <person name="Detter J.C."/>
            <person name="Brettin T."/>
            <person name="Rohde M."/>
            <person name="Goker M."/>
            <person name="Bristow J."/>
            <person name="Markowitz V."/>
            <person name="Eisen J.A."/>
            <person name="Hugenholtz P."/>
            <person name="Kyrpides N.C."/>
            <person name="Klenk H.P."/>
        </authorList>
    </citation>
    <scope>NUCLEOTIDE SEQUENCE [LARGE SCALE GENOMIC DNA]</scope>
    <source>
        <strain evidence="3">DSM 14365 / CIP 107738 / JCM 11303 / AJ 13395 / SMP-2</strain>
    </source>
</reference>
<sequence>MSQTPLVTQPVFYAHRGAAAEQPENTLPAFARALELGADVLETDVHLSADGHVVISHDPVLTRMAGVAVPVRRAQLARIRELDAGFGFVDARGQRPFEGRGYRIPTLEEALLAFPDTPFNVDIKQPGTRIVRAVLDLLRRLRASERVVLASFHYSTLLAVRGLGFAGRTSMARQEVATLYATPKRAYRRLPLTGQMVQIPVKAGPVRLDTPRFLAKCHALGLRVDYWTINDPAEARRLLDLGADGIMTDDPEAIAPVFAERRG</sequence>
<dbReference type="Proteomes" id="UP000001880">
    <property type="component" value="Chromosome"/>
</dbReference>
<evidence type="ECO:0000259" key="1">
    <source>
        <dbReference type="PROSITE" id="PS51704"/>
    </source>
</evidence>
<evidence type="ECO:0000313" key="3">
    <source>
        <dbReference type="Proteomes" id="UP000001880"/>
    </source>
</evidence>
<gene>
    <name evidence="2" type="ordered locus">Hoch_5255</name>
</gene>
<dbReference type="PANTHER" id="PTHR46211">
    <property type="entry name" value="GLYCEROPHOSPHORYL DIESTER PHOSPHODIESTERASE"/>
    <property type="match status" value="1"/>
</dbReference>
<dbReference type="CDD" id="cd08561">
    <property type="entry name" value="GDPD_cytoplasmic_ScUgpQ2_like"/>
    <property type="match status" value="1"/>
</dbReference>
<dbReference type="PANTHER" id="PTHR46211:SF14">
    <property type="entry name" value="GLYCEROPHOSPHODIESTER PHOSPHODIESTERASE"/>
    <property type="match status" value="1"/>
</dbReference>
<organism evidence="2 3">
    <name type="scientific">Haliangium ochraceum (strain DSM 14365 / JCM 11303 / SMP-2)</name>
    <dbReference type="NCBI Taxonomy" id="502025"/>
    <lineage>
        <taxon>Bacteria</taxon>
        <taxon>Pseudomonadati</taxon>
        <taxon>Myxococcota</taxon>
        <taxon>Polyangia</taxon>
        <taxon>Haliangiales</taxon>
        <taxon>Kofleriaceae</taxon>
        <taxon>Haliangium</taxon>
    </lineage>
</organism>
<dbReference type="eggNOG" id="COG0584">
    <property type="taxonomic scope" value="Bacteria"/>
</dbReference>
<dbReference type="AlphaFoldDB" id="D0LXI5"/>
<dbReference type="Pfam" id="PF03009">
    <property type="entry name" value="GDPD"/>
    <property type="match status" value="1"/>
</dbReference>
<dbReference type="OrthoDB" id="9787897at2"/>